<protein>
    <submittedName>
        <fullName evidence="1">Uncharacterized protein</fullName>
    </submittedName>
</protein>
<sequence length="66" mass="7717">MYNKTKHSNTKLSSIELALKSQKSMAQCNQFLSNKHDKNKTMIIPMDYQTTKAHMPILRLRPHNQC</sequence>
<organism evidence="1">
    <name type="scientific">Rhizophora mucronata</name>
    <name type="common">Asiatic mangrove</name>
    <dbReference type="NCBI Taxonomy" id="61149"/>
    <lineage>
        <taxon>Eukaryota</taxon>
        <taxon>Viridiplantae</taxon>
        <taxon>Streptophyta</taxon>
        <taxon>Embryophyta</taxon>
        <taxon>Tracheophyta</taxon>
        <taxon>Spermatophyta</taxon>
        <taxon>Magnoliopsida</taxon>
        <taxon>eudicotyledons</taxon>
        <taxon>Gunneridae</taxon>
        <taxon>Pentapetalae</taxon>
        <taxon>rosids</taxon>
        <taxon>fabids</taxon>
        <taxon>Malpighiales</taxon>
        <taxon>Rhizophoraceae</taxon>
        <taxon>Rhizophora</taxon>
    </lineage>
</organism>
<reference evidence="1" key="1">
    <citation type="submission" date="2018-02" db="EMBL/GenBank/DDBJ databases">
        <title>Rhizophora mucronata_Transcriptome.</title>
        <authorList>
            <person name="Meera S.P."/>
            <person name="Sreeshan A."/>
            <person name="Augustine A."/>
        </authorList>
    </citation>
    <scope>NUCLEOTIDE SEQUENCE</scope>
    <source>
        <tissue evidence="1">Leaf</tissue>
    </source>
</reference>
<dbReference type="EMBL" id="GGEC01073209">
    <property type="protein sequence ID" value="MBX53693.1"/>
    <property type="molecule type" value="Transcribed_RNA"/>
</dbReference>
<name>A0A2P2PG26_RHIMU</name>
<evidence type="ECO:0000313" key="1">
    <source>
        <dbReference type="EMBL" id="MBX53693.1"/>
    </source>
</evidence>
<proteinExistence type="predicted"/>
<dbReference type="AlphaFoldDB" id="A0A2P2PG26"/>
<accession>A0A2P2PG26</accession>